<dbReference type="InterPro" id="IPR019734">
    <property type="entry name" value="TPR_rpt"/>
</dbReference>
<dbReference type="STRING" id="927664.SAMN05421780_102293"/>
<feature type="repeat" description="TPR" evidence="1">
    <location>
        <begin position="209"/>
        <end position="242"/>
    </location>
</feature>
<keyword evidence="3" id="KW-0812">Transmembrane</keyword>
<dbReference type="Proteomes" id="UP000199514">
    <property type="component" value="Unassembled WGS sequence"/>
</dbReference>
<feature type="repeat" description="TPR" evidence="1">
    <location>
        <begin position="89"/>
        <end position="122"/>
    </location>
</feature>
<protein>
    <submittedName>
        <fullName evidence="4">Tetratricopeptide repeat-containing protein</fullName>
    </submittedName>
</protein>
<dbReference type="RefSeq" id="WP_091508723.1">
    <property type="nucleotide sequence ID" value="NZ_FOLE01000002.1"/>
</dbReference>
<proteinExistence type="predicted"/>
<sequence>MKPSVILFYFLMLSLGSGGRCVWAQTLGAVTEKDKIDKLLVAATQESQKSHLLNDLAYFYLGFAPDSAFKLAKQAQKIAQKYHQPDALATSYFISGRVLYEQGAFNLALENYLNALQLYKTQKDLKGQAVTYQHLGLAYQYAKKLPVALDNYRKALDLFGQLDDKAGIAGTLSYIGHLFEKQESYKEAIDYQQKAFTIYEQIQDKTGLAKVLDNMGSIYEDLKDYPKAYEYFAQALAYNRQVNNQVNAVVDLNNLGDILQKQGKYEASLPFFFESLALARKLNQRYQLRSVYRDISQTYFLLGNSPKAYTYLDSAYVMYGEVYNLETARQIAEMQAIYQTQEKDKEITLLERDKKISTLWWYILGVGGSLLFLLAAVIVNRQRLLLNKNRKILEQNQRLFEAEHALQRTALENAHLNEVQLKIELENKQLKQQTLQNELDTRNRELTGRTLTIVQKNEILTDIVTQIQVALRKPVAEKDELLQQLSGMIDKNIQLNKDWNEFQLAFEQVHNDFFSRLQQEYPDLTAGDLRLCSLIRLNMDSKDMANTLGISQDSLRVNRHRLRKKLRLQQKDSLTNFMMTF</sequence>
<dbReference type="InterPro" id="IPR016032">
    <property type="entry name" value="Sig_transdc_resp-reg_C-effctor"/>
</dbReference>
<feature type="repeat" description="TPR" evidence="1">
    <location>
        <begin position="129"/>
        <end position="162"/>
    </location>
</feature>
<dbReference type="PANTHER" id="PTHR10098">
    <property type="entry name" value="RAPSYN-RELATED"/>
    <property type="match status" value="1"/>
</dbReference>
<keyword evidence="5" id="KW-1185">Reference proteome</keyword>
<evidence type="ECO:0000256" key="3">
    <source>
        <dbReference type="SAM" id="Phobius"/>
    </source>
</evidence>
<evidence type="ECO:0000313" key="5">
    <source>
        <dbReference type="Proteomes" id="UP000199514"/>
    </source>
</evidence>
<feature type="coiled-coil region" evidence="2">
    <location>
        <begin position="416"/>
        <end position="445"/>
    </location>
</feature>
<feature type="transmembrane region" description="Helical" evidence="3">
    <location>
        <begin position="359"/>
        <end position="380"/>
    </location>
</feature>
<evidence type="ECO:0000256" key="2">
    <source>
        <dbReference type="SAM" id="Coils"/>
    </source>
</evidence>
<reference evidence="4 5" key="1">
    <citation type="submission" date="2016-10" db="EMBL/GenBank/DDBJ databases">
        <authorList>
            <person name="de Groot N.N."/>
        </authorList>
    </citation>
    <scope>NUCLEOTIDE SEQUENCE [LARGE SCALE GENOMIC DNA]</scope>
    <source>
        <strain evidence="4 5">DSM 6793</strain>
    </source>
</reference>
<dbReference type="AlphaFoldDB" id="A0A1I1FRK4"/>
<organism evidence="4 5">
    <name type="scientific">Flexibacter flexilis DSM 6793</name>
    <dbReference type="NCBI Taxonomy" id="927664"/>
    <lineage>
        <taxon>Bacteria</taxon>
        <taxon>Pseudomonadati</taxon>
        <taxon>Bacteroidota</taxon>
        <taxon>Cytophagia</taxon>
        <taxon>Cytophagales</taxon>
        <taxon>Flexibacteraceae</taxon>
        <taxon>Flexibacter</taxon>
    </lineage>
</organism>
<dbReference type="EMBL" id="FOLE01000002">
    <property type="protein sequence ID" value="SFC01955.1"/>
    <property type="molecule type" value="Genomic_DNA"/>
</dbReference>
<dbReference type="OrthoDB" id="1523128at2"/>
<keyword evidence="1" id="KW-0802">TPR repeat</keyword>
<dbReference type="PANTHER" id="PTHR10098:SF108">
    <property type="entry name" value="TETRATRICOPEPTIDE REPEAT PROTEIN 28"/>
    <property type="match status" value="1"/>
</dbReference>
<keyword evidence="3" id="KW-1133">Transmembrane helix</keyword>
<keyword evidence="3" id="KW-0472">Membrane</keyword>
<dbReference type="InterPro" id="IPR011990">
    <property type="entry name" value="TPR-like_helical_dom_sf"/>
</dbReference>
<dbReference type="Pfam" id="PF13424">
    <property type="entry name" value="TPR_12"/>
    <property type="match status" value="3"/>
</dbReference>
<gene>
    <name evidence="4" type="ORF">SAMN05421780_102293</name>
</gene>
<accession>A0A1I1FRK4</accession>
<keyword evidence="2" id="KW-0175">Coiled coil</keyword>
<dbReference type="Gene3D" id="1.25.40.10">
    <property type="entry name" value="Tetratricopeptide repeat domain"/>
    <property type="match status" value="2"/>
</dbReference>
<evidence type="ECO:0000313" key="4">
    <source>
        <dbReference type="EMBL" id="SFC01955.1"/>
    </source>
</evidence>
<dbReference type="GO" id="GO:0006355">
    <property type="term" value="P:regulation of DNA-templated transcription"/>
    <property type="evidence" value="ECO:0007669"/>
    <property type="project" value="InterPro"/>
</dbReference>
<dbReference type="GO" id="GO:0003677">
    <property type="term" value="F:DNA binding"/>
    <property type="evidence" value="ECO:0007669"/>
    <property type="project" value="InterPro"/>
</dbReference>
<name>A0A1I1FRK4_9BACT</name>
<dbReference type="SMART" id="SM00028">
    <property type="entry name" value="TPR"/>
    <property type="match status" value="6"/>
</dbReference>
<dbReference type="PROSITE" id="PS50005">
    <property type="entry name" value="TPR"/>
    <property type="match status" value="3"/>
</dbReference>
<dbReference type="SUPFAM" id="SSF48452">
    <property type="entry name" value="TPR-like"/>
    <property type="match status" value="2"/>
</dbReference>
<evidence type="ECO:0000256" key="1">
    <source>
        <dbReference type="PROSITE-ProRule" id="PRU00339"/>
    </source>
</evidence>
<dbReference type="SUPFAM" id="SSF46894">
    <property type="entry name" value="C-terminal effector domain of the bipartite response regulators"/>
    <property type="match status" value="1"/>
</dbReference>